<protein>
    <submittedName>
        <fullName evidence="2">Membrane protein</fullName>
    </submittedName>
</protein>
<evidence type="ECO:0000313" key="3">
    <source>
        <dbReference type="EMBL" id="RXJ89396.1"/>
    </source>
</evidence>
<gene>
    <name evidence="2" type="ORF">ATR_1835</name>
    <name evidence="3" type="ORF">CRU87_09220</name>
</gene>
<proteinExistence type="predicted"/>
<dbReference type="AlphaFoldDB" id="A0AAD0VMQ3"/>
<dbReference type="KEGG" id="atp:ATR_1835"/>
<dbReference type="Proteomes" id="UP000254504">
    <property type="component" value="Chromosome"/>
</dbReference>
<keyword evidence="5" id="KW-1185">Reference proteome</keyword>
<evidence type="ECO:0000313" key="5">
    <source>
        <dbReference type="Proteomes" id="UP000289132"/>
    </source>
</evidence>
<feature type="transmembrane region" description="Helical" evidence="1">
    <location>
        <begin position="359"/>
        <end position="377"/>
    </location>
</feature>
<reference evidence="3 5" key="1">
    <citation type="submission" date="2017-10" db="EMBL/GenBank/DDBJ databases">
        <title>Genomics of the genus Arcobacter.</title>
        <authorList>
            <person name="Perez-Cataluna A."/>
            <person name="Figueras M.J."/>
        </authorList>
    </citation>
    <scope>NUCLEOTIDE SEQUENCE [LARGE SCALE GENOMIC DNA]</scope>
    <source>
        <strain evidence="3 5">LMG 25534</strain>
    </source>
</reference>
<feature type="transmembrane region" description="Helical" evidence="1">
    <location>
        <begin position="12"/>
        <end position="31"/>
    </location>
</feature>
<feature type="transmembrane region" description="Helical" evidence="1">
    <location>
        <begin position="212"/>
        <end position="233"/>
    </location>
</feature>
<feature type="transmembrane region" description="Helical" evidence="1">
    <location>
        <begin position="297"/>
        <end position="316"/>
    </location>
</feature>
<dbReference type="RefSeq" id="WP_115429127.1">
    <property type="nucleotide sequence ID" value="NZ_CP031367.1"/>
</dbReference>
<keyword evidence="1" id="KW-1133">Transmembrane helix</keyword>
<evidence type="ECO:0000313" key="4">
    <source>
        <dbReference type="Proteomes" id="UP000254504"/>
    </source>
</evidence>
<feature type="transmembrane region" description="Helical" evidence="1">
    <location>
        <begin position="94"/>
        <end position="112"/>
    </location>
</feature>
<feature type="transmembrane region" description="Helical" evidence="1">
    <location>
        <begin position="328"/>
        <end position="347"/>
    </location>
</feature>
<dbReference type="Proteomes" id="UP000289132">
    <property type="component" value="Unassembled WGS sequence"/>
</dbReference>
<name>A0AAD0VMQ3_9BACT</name>
<reference evidence="2 4" key="2">
    <citation type="submission" date="2018-07" db="EMBL/GenBank/DDBJ databases">
        <title>Complete genome of the Arcobacter trophiarum type strain LMG 25534.</title>
        <authorList>
            <person name="Miller W.G."/>
            <person name="Yee E."/>
        </authorList>
    </citation>
    <scope>NUCLEOTIDE SEQUENCE [LARGE SCALE GENOMIC DNA]</scope>
    <source>
        <strain evidence="2 4">LMG 25534</strain>
    </source>
</reference>
<organism evidence="2 4">
    <name type="scientific">Aliarcobacter trophiarum LMG 25534</name>
    <dbReference type="NCBI Taxonomy" id="1032241"/>
    <lineage>
        <taxon>Bacteria</taxon>
        <taxon>Pseudomonadati</taxon>
        <taxon>Campylobacterota</taxon>
        <taxon>Epsilonproteobacteria</taxon>
        <taxon>Campylobacterales</taxon>
        <taxon>Arcobacteraceae</taxon>
        <taxon>Aliarcobacter</taxon>
    </lineage>
</organism>
<feature type="transmembrane region" description="Helical" evidence="1">
    <location>
        <begin position="268"/>
        <end position="290"/>
    </location>
</feature>
<sequence>MIDTIKNQLLKINNYTTSLILLISIYIYGVLTFSGRYMDDAYITYRFAKNTAEGYLFAWNIGEMPIEGFSNPLWTIITSIFHVLGLLPIENSTYYFATIIIGFVLIHLYHYATKTLNINSLLVVFFISFFILGDYFWHSMFNGLETFLQMAILYFCVYYLTKPLNKRNAWIMSILLMLLILNRFEGFLYAIVVAVSYTVIHFKNGNYSKYIKWLPLITFVITLFSVFLFRYLYFGELTPLSVEAKSSGKIKDLESIWILLQNKTGWTYVINFFTTTNLIALVPVFILVFFLKLKKELLFVVIPVIFLFGGSCLIAIQNGGDWMPGFRMLTPFAPILLLIFFMIFSRLKINYTVSILQKALFFSLIAISTYFGLFSTSDKHRFYFDRSYYYSSAKEVAQYWNSMLTSNEVYVTAVAGALPYGANSLIIKDFHGLVNPCVGRDENLRGNAFGKRKWSCMFADNYIIQYVNTSGFAKEFDRHSKKNKVKFDVVVKNNNFVFSKGGSVTFIRQSNIKSLQIKDPSLKIISFDEYRKLHKF</sequence>
<keyword evidence="1" id="KW-0812">Transmembrane</keyword>
<feature type="transmembrane region" description="Helical" evidence="1">
    <location>
        <begin position="118"/>
        <end position="137"/>
    </location>
</feature>
<keyword evidence="1" id="KW-0472">Membrane</keyword>
<feature type="transmembrane region" description="Helical" evidence="1">
    <location>
        <begin position="173"/>
        <end position="200"/>
    </location>
</feature>
<dbReference type="EMBL" id="PDKD01000022">
    <property type="protein sequence ID" value="RXJ89396.1"/>
    <property type="molecule type" value="Genomic_DNA"/>
</dbReference>
<accession>A0AAD0VMQ3</accession>
<dbReference type="EMBL" id="CP031367">
    <property type="protein sequence ID" value="AXK49653.1"/>
    <property type="molecule type" value="Genomic_DNA"/>
</dbReference>
<evidence type="ECO:0000256" key="1">
    <source>
        <dbReference type="SAM" id="Phobius"/>
    </source>
</evidence>
<evidence type="ECO:0000313" key="2">
    <source>
        <dbReference type="EMBL" id="AXK49653.1"/>
    </source>
</evidence>